<sequence>MMAVRLTFDGQKLTWPGIGIFKATTGLPDLQWPDKQCVPDAAIPEGNYKLFIQFQ</sequence>
<feature type="non-terminal residue" evidence="1">
    <location>
        <position position="55"/>
    </location>
</feature>
<accession>A0A5Z6EKB0</accession>
<organism evidence="1">
    <name type="scientific">Salmonella typhimurium</name>
    <dbReference type="NCBI Taxonomy" id="90371"/>
    <lineage>
        <taxon>Bacteria</taxon>
        <taxon>Pseudomonadati</taxon>
        <taxon>Pseudomonadota</taxon>
        <taxon>Gammaproteobacteria</taxon>
        <taxon>Enterobacterales</taxon>
        <taxon>Enterobacteriaceae</taxon>
        <taxon>Salmonella</taxon>
    </lineage>
</organism>
<name>A0A5Z6EKB0_SALTM</name>
<reference evidence="1" key="1">
    <citation type="submission" date="2018-07" db="EMBL/GenBank/DDBJ databases">
        <authorList>
            <consortium name="NARMS: The National Antimicrobial Resistance Monitoring System"/>
        </authorList>
    </citation>
    <scope>NUCLEOTIDE SEQUENCE</scope>
    <source>
        <strain evidence="1">FSIS1504253</strain>
    </source>
</reference>
<gene>
    <name evidence="1" type="ORF">AVL16_23410</name>
</gene>
<dbReference type="EMBL" id="AALGGH010000031">
    <property type="protein sequence ID" value="ECY9386568.1"/>
    <property type="molecule type" value="Genomic_DNA"/>
</dbReference>
<comment type="caution">
    <text evidence="1">The sequence shown here is derived from an EMBL/GenBank/DDBJ whole genome shotgun (WGS) entry which is preliminary data.</text>
</comment>
<protein>
    <submittedName>
        <fullName evidence="1">DUF2778 domain-containing protein</fullName>
    </submittedName>
</protein>
<evidence type="ECO:0000313" key="1">
    <source>
        <dbReference type="EMBL" id="ECY9386568.1"/>
    </source>
</evidence>
<proteinExistence type="predicted"/>
<dbReference type="AlphaFoldDB" id="A0A5Z6EKB0"/>